<comment type="caution">
    <text evidence="1">The sequence shown here is derived from an EMBL/GenBank/DDBJ whole genome shotgun (WGS) entry which is preliminary data.</text>
</comment>
<evidence type="ECO:0000313" key="1">
    <source>
        <dbReference type="EMBL" id="TRW97203.1"/>
    </source>
</evidence>
<sequence>MTSTIHAEIPDQLWQQAQSLVQQGWANNLEEVVNEALRRYLESHQDVLTEAFIQEDVEWGLHGDD</sequence>
<dbReference type="RefSeq" id="WP_127029030.1">
    <property type="nucleotide sequence ID" value="NZ_RYFG02000073.1"/>
</dbReference>
<organism evidence="1 2">
    <name type="scientific">Candidatus Methylobacter oryzae</name>
    <dbReference type="NCBI Taxonomy" id="2497749"/>
    <lineage>
        <taxon>Bacteria</taxon>
        <taxon>Pseudomonadati</taxon>
        <taxon>Pseudomonadota</taxon>
        <taxon>Gammaproteobacteria</taxon>
        <taxon>Methylococcales</taxon>
        <taxon>Methylococcaceae</taxon>
        <taxon>Methylobacter</taxon>
    </lineage>
</organism>
<keyword evidence="2" id="KW-1185">Reference proteome</keyword>
<proteinExistence type="predicted"/>
<reference evidence="1 2" key="1">
    <citation type="journal article" date="2019" name="Antonie Van Leeuwenhoek">
        <title>Description of 'Ca. Methylobacter oryzae' KRF1, a novel species from the environmentally important Methylobacter clade 2.</title>
        <authorList>
            <person name="Khatri K."/>
            <person name="Mohite J.A."/>
            <person name="Pandit P.S."/>
            <person name="Bahulikar R."/>
            <person name="Rahalkar M.C."/>
        </authorList>
    </citation>
    <scope>NUCLEOTIDE SEQUENCE [LARGE SCALE GENOMIC DNA]</scope>
    <source>
        <strain evidence="1 2">KRF1</strain>
    </source>
</reference>
<gene>
    <name evidence="1" type="ORF">EKO24_007700</name>
</gene>
<name>A0ABY3CC53_9GAMM</name>
<protein>
    <submittedName>
        <fullName evidence="1">CopG family transcriptional regulator</fullName>
    </submittedName>
</protein>
<dbReference type="SUPFAM" id="SSF47598">
    <property type="entry name" value="Ribbon-helix-helix"/>
    <property type="match status" value="1"/>
</dbReference>
<evidence type="ECO:0000313" key="2">
    <source>
        <dbReference type="Proteomes" id="UP000733744"/>
    </source>
</evidence>
<accession>A0ABY3CC53</accession>
<dbReference type="Proteomes" id="UP000733744">
    <property type="component" value="Unassembled WGS sequence"/>
</dbReference>
<dbReference type="EMBL" id="RYFG02000073">
    <property type="protein sequence ID" value="TRW97203.1"/>
    <property type="molecule type" value="Genomic_DNA"/>
</dbReference>
<dbReference type="InterPro" id="IPR010985">
    <property type="entry name" value="Ribbon_hlx_hlx"/>
</dbReference>